<proteinExistence type="predicted"/>
<protein>
    <submittedName>
        <fullName evidence="2">(S)-2-haloacid dehalogenase</fullName>
    </submittedName>
</protein>
<dbReference type="GO" id="GO:0016791">
    <property type="term" value="F:phosphatase activity"/>
    <property type="evidence" value="ECO:0007669"/>
    <property type="project" value="UniProtKB-ARBA"/>
</dbReference>
<organism evidence="2 3">
    <name type="scientific">Lachnellula arida</name>
    <dbReference type="NCBI Taxonomy" id="1316785"/>
    <lineage>
        <taxon>Eukaryota</taxon>
        <taxon>Fungi</taxon>
        <taxon>Dikarya</taxon>
        <taxon>Ascomycota</taxon>
        <taxon>Pezizomycotina</taxon>
        <taxon>Leotiomycetes</taxon>
        <taxon>Helotiales</taxon>
        <taxon>Lachnaceae</taxon>
        <taxon>Lachnellula</taxon>
    </lineage>
</organism>
<dbReference type="NCBIfam" id="TIGR01493">
    <property type="entry name" value="HAD-SF-IA-v2"/>
    <property type="match status" value="1"/>
</dbReference>
<keyword evidence="1" id="KW-0378">Hydrolase</keyword>
<accession>A0A8T9B8R4</accession>
<dbReference type="OrthoDB" id="40579at2759"/>
<dbReference type="InterPro" id="IPR006439">
    <property type="entry name" value="HAD-SF_hydro_IA"/>
</dbReference>
<gene>
    <name evidence="2" type="primary">dhlB</name>
    <name evidence="2" type="ORF">LARI1_G006870</name>
</gene>
<keyword evidence="3" id="KW-1185">Reference proteome</keyword>
<evidence type="ECO:0000256" key="1">
    <source>
        <dbReference type="ARBA" id="ARBA00022801"/>
    </source>
</evidence>
<dbReference type="InterPro" id="IPR023214">
    <property type="entry name" value="HAD_sf"/>
</dbReference>
<dbReference type="InterPro" id="IPR036412">
    <property type="entry name" value="HAD-like_sf"/>
</dbReference>
<name>A0A8T9B8R4_9HELO</name>
<dbReference type="AlphaFoldDB" id="A0A8T9B8R4"/>
<dbReference type="EMBL" id="QGMF01000403">
    <property type="protein sequence ID" value="TVY16165.1"/>
    <property type="molecule type" value="Genomic_DNA"/>
</dbReference>
<dbReference type="Proteomes" id="UP000469559">
    <property type="component" value="Unassembled WGS sequence"/>
</dbReference>
<dbReference type="InterPro" id="IPR051540">
    <property type="entry name" value="S-2-haloacid_dehalogenase"/>
</dbReference>
<feature type="non-terminal residue" evidence="2">
    <location>
        <position position="1"/>
    </location>
</feature>
<evidence type="ECO:0000313" key="3">
    <source>
        <dbReference type="Proteomes" id="UP000469559"/>
    </source>
</evidence>
<feature type="non-terminal residue" evidence="2">
    <location>
        <position position="291"/>
    </location>
</feature>
<dbReference type="PANTHER" id="PTHR43316:SF3">
    <property type="entry name" value="HALOACID DEHALOGENASE, TYPE II (AFU_ORTHOLOGUE AFUA_2G07750)-RELATED"/>
    <property type="match status" value="1"/>
</dbReference>
<dbReference type="Gene3D" id="3.40.50.1000">
    <property type="entry name" value="HAD superfamily/HAD-like"/>
    <property type="match status" value="1"/>
</dbReference>
<dbReference type="PANTHER" id="PTHR43316">
    <property type="entry name" value="HYDROLASE, HALOACID DELAHOGENASE-RELATED"/>
    <property type="match status" value="1"/>
</dbReference>
<dbReference type="Pfam" id="PF00702">
    <property type="entry name" value="Hydrolase"/>
    <property type="match status" value="1"/>
</dbReference>
<dbReference type="NCBIfam" id="TIGR01549">
    <property type="entry name" value="HAD-SF-IA-v1"/>
    <property type="match status" value="1"/>
</dbReference>
<comment type="caution">
    <text evidence="2">The sequence shown here is derived from an EMBL/GenBank/DDBJ whole genome shotgun (WGS) entry which is preliminary data.</text>
</comment>
<dbReference type="SUPFAM" id="SSF56784">
    <property type="entry name" value="HAD-like"/>
    <property type="match status" value="1"/>
</dbReference>
<reference evidence="2 3" key="1">
    <citation type="submission" date="2018-05" db="EMBL/GenBank/DDBJ databases">
        <title>Whole genome sequencing for identification of molecular markers to develop diagnostic detection tools for the regulated plant pathogen Lachnellula willkommii.</title>
        <authorList>
            <person name="Giroux E."/>
            <person name="Bilodeau G."/>
        </authorList>
    </citation>
    <scope>NUCLEOTIDE SEQUENCE [LARGE SCALE GENOMIC DNA]</scope>
    <source>
        <strain evidence="2 3">CBS 203.66</strain>
    </source>
</reference>
<sequence>SIAFDIFRAELNKQDQYDNNTITACPFLRRLWDRKPVADELWKAAQEALESDVSSISSEVRTKAKEMSYEQWFEFGAEWNKEGEKFVRASIAEQSAVDWKAVDKNRIELLPKLLAHRGLIIPREDASTSEFQVGEGSLWDASQLKHLGLVWHRLTPWPDTCRGLDLLNRKFSTVTLSNTYNDLLQHLVARSSIPFTHVYSADLFQSFKPNPKVYLGAAEKMGVKPEECALVAAHLGDLKGAKACGFYTIYVDRPLEEKTPELREENIPDMVIKQDEDGFVALAERLGIQVG</sequence>
<evidence type="ECO:0000313" key="2">
    <source>
        <dbReference type="EMBL" id="TVY16165.1"/>
    </source>
</evidence>